<dbReference type="SUPFAM" id="SSF53335">
    <property type="entry name" value="S-adenosyl-L-methionine-dependent methyltransferases"/>
    <property type="match status" value="1"/>
</dbReference>
<dbReference type="PANTHER" id="PTHR14614:SF132">
    <property type="entry name" value="PROTEIN-LYSINE METHYLTRANSFERASE C42C1.13"/>
    <property type="match status" value="1"/>
</dbReference>
<evidence type="ECO:0000313" key="1">
    <source>
        <dbReference type="EMBL" id="KAF1953875.1"/>
    </source>
</evidence>
<dbReference type="OrthoDB" id="413520at2759"/>
<sequence>MRYIRFLKTPRIARDKHSSKETIACLITITSDLGDSFLPQDIVLSAELLHAVLSDGDEEMEKGEREEVLLHKSIKWTAGMRSLPVTLPLSKPHSSRPLRIRIGVQPKSGYDEFSELVEEQGWRGVVSAWSGVLDAKKGVKEAEKFAGRRFDVGADVPLQICEETGDSIAKHLWDAGIALACHVKSIVADGKMGELRDGGEGFRALELGTGCGVVGITLAFTIPNSNIILTDLSEAREIVQRNISLSKPSLLGTVEFQELDWKDENLPSSLSSTNTSCPLCNQIDLIVAADCTYNADSSPAFVRTIRRLAKRSPKAVVLVAMKRRHASEDVFFDLMVEAEFQNTRLLTYPLPGDDRAGEETVEVYLYRYEGEKIAEVERSQDCECGRKRETKSGEHSLE</sequence>
<dbReference type="InterPro" id="IPR029063">
    <property type="entry name" value="SAM-dependent_MTases_sf"/>
</dbReference>
<dbReference type="GO" id="GO:0005829">
    <property type="term" value="C:cytosol"/>
    <property type="evidence" value="ECO:0007669"/>
    <property type="project" value="TreeGrafter"/>
</dbReference>
<dbReference type="Gene3D" id="3.40.50.150">
    <property type="entry name" value="Vaccinia Virus protein VP39"/>
    <property type="match status" value="1"/>
</dbReference>
<evidence type="ECO:0000313" key="2">
    <source>
        <dbReference type="Proteomes" id="UP000800035"/>
    </source>
</evidence>
<keyword evidence="2" id="KW-1185">Reference proteome</keyword>
<dbReference type="GO" id="GO:0008757">
    <property type="term" value="F:S-adenosylmethionine-dependent methyltransferase activity"/>
    <property type="evidence" value="ECO:0007669"/>
    <property type="project" value="UniProtKB-ARBA"/>
</dbReference>
<organism evidence="1 2">
    <name type="scientific">Byssothecium circinans</name>
    <dbReference type="NCBI Taxonomy" id="147558"/>
    <lineage>
        <taxon>Eukaryota</taxon>
        <taxon>Fungi</taxon>
        <taxon>Dikarya</taxon>
        <taxon>Ascomycota</taxon>
        <taxon>Pezizomycotina</taxon>
        <taxon>Dothideomycetes</taxon>
        <taxon>Pleosporomycetidae</taxon>
        <taxon>Pleosporales</taxon>
        <taxon>Massarineae</taxon>
        <taxon>Massarinaceae</taxon>
        <taxon>Byssothecium</taxon>
    </lineage>
</organism>
<gene>
    <name evidence="1" type="ORF">CC80DRAFT_595433</name>
</gene>
<dbReference type="Proteomes" id="UP000800035">
    <property type="component" value="Unassembled WGS sequence"/>
</dbReference>
<protein>
    <submittedName>
        <fullName evidence="1">Uncharacterized protein</fullName>
    </submittedName>
</protein>
<dbReference type="InterPro" id="IPR019410">
    <property type="entry name" value="Methyltransf_16"/>
</dbReference>
<dbReference type="Pfam" id="PF10294">
    <property type="entry name" value="Methyltransf_16"/>
    <property type="match status" value="1"/>
</dbReference>
<dbReference type="EMBL" id="ML977001">
    <property type="protein sequence ID" value="KAF1953875.1"/>
    <property type="molecule type" value="Genomic_DNA"/>
</dbReference>
<reference evidence="1" key="1">
    <citation type="journal article" date="2020" name="Stud. Mycol.">
        <title>101 Dothideomycetes genomes: a test case for predicting lifestyles and emergence of pathogens.</title>
        <authorList>
            <person name="Haridas S."/>
            <person name="Albert R."/>
            <person name="Binder M."/>
            <person name="Bloem J."/>
            <person name="Labutti K."/>
            <person name="Salamov A."/>
            <person name="Andreopoulos B."/>
            <person name="Baker S."/>
            <person name="Barry K."/>
            <person name="Bills G."/>
            <person name="Bluhm B."/>
            <person name="Cannon C."/>
            <person name="Castanera R."/>
            <person name="Culley D."/>
            <person name="Daum C."/>
            <person name="Ezra D."/>
            <person name="Gonzalez J."/>
            <person name="Henrissat B."/>
            <person name="Kuo A."/>
            <person name="Liang C."/>
            <person name="Lipzen A."/>
            <person name="Lutzoni F."/>
            <person name="Magnuson J."/>
            <person name="Mondo S."/>
            <person name="Nolan M."/>
            <person name="Ohm R."/>
            <person name="Pangilinan J."/>
            <person name="Park H.-J."/>
            <person name="Ramirez L."/>
            <person name="Alfaro M."/>
            <person name="Sun H."/>
            <person name="Tritt A."/>
            <person name="Yoshinaga Y."/>
            <person name="Zwiers L.-H."/>
            <person name="Turgeon B."/>
            <person name="Goodwin S."/>
            <person name="Spatafora J."/>
            <person name="Crous P."/>
            <person name="Grigoriev I."/>
        </authorList>
    </citation>
    <scope>NUCLEOTIDE SEQUENCE</scope>
    <source>
        <strain evidence="1">CBS 675.92</strain>
    </source>
</reference>
<name>A0A6A5TMB8_9PLEO</name>
<dbReference type="AlphaFoldDB" id="A0A6A5TMB8"/>
<dbReference type="PANTHER" id="PTHR14614">
    <property type="entry name" value="HEPATOCELLULAR CARCINOMA-ASSOCIATED ANTIGEN"/>
    <property type="match status" value="1"/>
</dbReference>
<proteinExistence type="predicted"/>
<accession>A0A6A5TMB8</accession>